<evidence type="ECO:0000313" key="2">
    <source>
        <dbReference type="Proteomes" id="UP000204644"/>
    </source>
</evidence>
<dbReference type="PIRSF" id="PIRSF025479">
    <property type="entry name" value="UCP025479"/>
    <property type="match status" value="1"/>
</dbReference>
<evidence type="ECO:0000313" key="1">
    <source>
        <dbReference type="EMBL" id="AAZ38195.1"/>
    </source>
</evidence>
<dbReference type="OrthoDB" id="19079at10239"/>
<dbReference type="RefSeq" id="YP_529699.1">
    <property type="nucleotide sequence ID" value="NC_007921.1"/>
</dbReference>
<proteinExistence type="predicted"/>
<reference evidence="2" key="1">
    <citation type="journal article" date="2005" name="J. Invertebr. Pathol.">
        <title>Molecular characterization of Agrotis segetum nucleopolyhedrovirus from Poland.</title>
        <authorList>
            <person name="Jakubowska A."/>
            <person name="van Oers M.M."/>
            <person name="Ziemnicka J."/>
            <person name="Lipa J.J."/>
            <person name="Vlak J.M."/>
        </authorList>
    </citation>
    <scope>NUCLEOTIDE SEQUENCE [LARGE SCALE GENOMIC DNA]</scope>
</reference>
<dbReference type="InterPro" id="IPR016829">
    <property type="entry name" value="SfNPV_sf27"/>
</dbReference>
<accession>Q287P3</accession>
<keyword evidence="2" id="KW-1185">Reference proteome</keyword>
<name>Q287P3_NPVAS</name>
<dbReference type="Proteomes" id="UP000204644">
    <property type="component" value="Segment"/>
</dbReference>
<organismHost>
    <name type="scientific">Lepidoptera</name>
    <name type="common">moths &amp; butterflies</name>
    <dbReference type="NCBI Taxonomy" id="7088"/>
</organismHost>
<sequence length="186" mass="21162">MATIRNKRLLKTLEIDGRQLALSTFRQVPVGDLKKVSRAITILQQSNARLGKVVKHMHVYYEQKYKTKVVELEAALERKCRKIARLREESAPPSYLFIVRKENCVYFYKNFADVNAILRNSDDCRVLLCRVSKATIVEQALCTAVASSKYTDCIVATSNTIQFIRSADADSFENDVQIMFNSGSNN</sequence>
<dbReference type="GeneID" id="3974293"/>
<dbReference type="KEGG" id="vg:3974293"/>
<organism evidence="1 2">
    <name type="scientific">Agrotis segetum nuclear polyhedrosis virus</name>
    <name type="common">AsNPV</name>
    <dbReference type="NCBI Taxonomy" id="1962501"/>
    <lineage>
        <taxon>Viruses</taxon>
        <taxon>Viruses incertae sedis</taxon>
        <taxon>Naldaviricetes</taxon>
        <taxon>Lefavirales</taxon>
        <taxon>Baculoviridae</taxon>
        <taxon>Alphabaculovirus</taxon>
        <taxon>Alphabaculovirus agsegetum</taxon>
    </lineage>
</organism>
<reference evidence="1 2" key="2">
    <citation type="journal article" date="2006" name="J. Gen. Virol.">
        <title>Genome sequence of an enhancin gene-rich nucleopolyhedrovirus (NPV) from Agrotis segetum: collinearity with Spodoptera exigua multiple NPV.</title>
        <authorList>
            <person name="Jakubowska A.K."/>
            <person name="Peters S.A."/>
            <person name="Ziemnicka J."/>
            <person name="Vlak J.M."/>
            <person name="van Oers M.M."/>
        </authorList>
    </citation>
    <scope>NUCLEOTIDE SEQUENCE [LARGE SCALE GENOMIC DNA]</scope>
</reference>
<dbReference type="EMBL" id="DQ123841">
    <property type="protein sequence ID" value="AAZ38195.1"/>
    <property type="molecule type" value="Genomic_DNA"/>
</dbReference>
<protein>
    <submittedName>
        <fullName evidence="1">ORF-29</fullName>
    </submittedName>
</protein>